<feature type="region of interest" description="Disordered" evidence="1">
    <location>
        <begin position="1"/>
        <end position="21"/>
    </location>
</feature>
<proteinExistence type="predicted"/>
<evidence type="ECO:0000256" key="1">
    <source>
        <dbReference type="SAM" id="MobiDB-lite"/>
    </source>
</evidence>
<comment type="caution">
    <text evidence="2">The sequence shown here is derived from an EMBL/GenBank/DDBJ whole genome shotgun (WGS) entry which is preliminary data.</text>
</comment>
<name>A0A6D2KZW7_9BRAS</name>
<protein>
    <submittedName>
        <fullName evidence="2">Uncharacterized protein</fullName>
    </submittedName>
</protein>
<evidence type="ECO:0000313" key="3">
    <source>
        <dbReference type="Proteomes" id="UP000467841"/>
    </source>
</evidence>
<reference evidence="2" key="1">
    <citation type="submission" date="2020-01" db="EMBL/GenBank/DDBJ databases">
        <authorList>
            <person name="Mishra B."/>
        </authorList>
    </citation>
    <scope>NUCLEOTIDE SEQUENCE [LARGE SCALE GENOMIC DNA]</scope>
</reference>
<gene>
    <name evidence="2" type="ORF">MERR_LOCUS44994</name>
</gene>
<dbReference type="AlphaFoldDB" id="A0A6D2KZW7"/>
<accession>A0A6D2KZW7</accession>
<dbReference type="Proteomes" id="UP000467841">
    <property type="component" value="Unassembled WGS sequence"/>
</dbReference>
<organism evidence="2 3">
    <name type="scientific">Microthlaspi erraticum</name>
    <dbReference type="NCBI Taxonomy" id="1685480"/>
    <lineage>
        <taxon>Eukaryota</taxon>
        <taxon>Viridiplantae</taxon>
        <taxon>Streptophyta</taxon>
        <taxon>Embryophyta</taxon>
        <taxon>Tracheophyta</taxon>
        <taxon>Spermatophyta</taxon>
        <taxon>Magnoliopsida</taxon>
        <taxon>eudicotyledons</taxon>
        <taxon>Gunneridae</taxon>
        <taxon>Pentapetalae</taxon>
        <taxon>rosids</taxon>
        <taxon>malvids</taxon>
        <taxon>Brassicales</taxon>
        <taxon>Brassicaceae</taxon>
        <taxon>Coluteocarpeae</taxon>
        <taxon>Microthlaspi</taxon>
    </lineage>
</organism>
<dbReference type="EMBL" id="CACVBM020001706">
    <property type="protein sequence ID" value="CAA7057758.1"/>
    <property type="molecule type" value="Genomic_DNA"/>
</dbReference>
<keyword evidence="3" id="KW-1185">Reference proteome</keyword>
<evidence type="ECO:0000313" key="2">
    <source>
        <dbReference type="EMBL" id="CAA7057758.1"/>
    </source>
</evidence>
<sequence length="74" mass="8340">MRNEKGNRENEGEERKKRKDDWVDVADCGGGDDPMLQLGRTELKIVPDVSSHGFSFTAPRRCRRSSPHVSPLTS</sequence>